<dbReference type="GO" id="GO:0031625">
    <property type="term" value="F:ubiquitin protein ligase binding"/>
    <property type="evidence" value="ECO:0007669"/>
    <property type="project" value="TreeGrafter"/>
</dbReference>
<evidence type="ECO:0000313" key="5">
    <source>
        <dbReference type="Proteomes" id="UP000261540"/>
    </source>
</evidence>
<dbReference type="GO" id="GO:0005737">
    <property type="term" value="C:cytoplasm"/>
    <property type="evidence" value="ECO:0007669"/>
    <property type="project" value="TreeGrafter"/>
</dbReference>
<dbReference type="GeneTree" id="ENSGT00940000159652"/>
<reference evidence="4" key="2">
    <citation type="submission" date="2025-09" db="UniProtKB">
        <authorList>
            <consortium name="Ensembl"/>
        </authorList>
    </citation>
    <scope>IDENTIFICATION</scope>
</reference>
<organism evidence="4 5">
    <name type="scientific">Paramormyrops kingsleyae</name>
    <dbReference type="NCBI Taxonomy" id="1676925"/>
    <lineage>
        <taxon>Eukaryota</taxon>
        <taxon>Metazoa</taxon>
        <taxon>Chordata</taxon>
        <taxon>Craniata</taxon>
        <taxon>Vertebrata</taxon>
        <taxon>Euteleostomi</taxon>
        <taxon>Actinopterygii</taxon>
        <taxon>Neopterygii</taxon>
        <taxon>Teleostei</taxon>
        <taxon>Osteoglossocephala</taxon>
        <taxon>Osteoglossomorpha</taxon>
        <taxon>Osteoglossiformes</taxon>
        <taxon>Mormyridae</taxon>
        <taxon>Paramormyrops</taxon>
    </lineage>
</organism>
<evidence type="ECO:0000256" key="1">
    <source>
        <dbReference type="ARBA" id="ARBA00005298"/>
    </source>
</evidence>
<feature type="compositionally biased region" description="Low complexity" evidence="2">
    <location>
        <begin position="610"/>
        <end position="625"/>
    </location>
</feature>
<dbReference type="InterPro" id="IPR014756">
    <property type="entry name" value="Ig_E-set"/>
</dbReference>
<dbReference type="GO" id="GO:1990756">
    <property type="term" value="F:ubiquitin-like ligase-substrate adaptor activity"/>
    <property type="evidence" value="ECO:0007669"/>
    <property type="project" value="TreeGrafter"/>
</dbReference>
<dbReference type="Ensembl" id="ENSPKIT00000014167.1">
    <property type="protein sequence ID" value="ENSPKIP00000033279.1"/>
    <property type="gene ID" value="ENSPKIG00000013037.1"/>
</dbReference>
<feature type="region of interest" description="Disordered" evidence="2">
    <location>
        <begin position="522"/>
        <end position="546"/>
    </location>
</feature>
<dbReference type="PANTHER" id="PTHR11188:SF176">
    <property type="entry name" value="ARRESTIN DOMAIN-CONTAINING PROTEIN 1"/>
    <property type="match status" value="1"/>
</dbReference>
<dbReference type="InterPro" id="IPR014752">
    <property type="entry name" value="Arrestin-like_C"/>
</dbReference>
<dbReference type="SUPFAM" id="SSF81296">
    <property type="entry name" value="E set domains"/>
    <property type="match status" value="2"/>
</dbReference>
<dbReference type="PANTHER" id="PTHR11188">
    <property type="entry name" value="ARRESTIN DOMAIN CONTAINING PROTEIN"/>
    <property type="match status" value="1"/>
</dbReference>
<evidence type="ECO:0000259" key="3">
    <source>
        <dbReference type="SMART" id="SM01017"/>
    </source>
</evidence>
<dbReference type="InterPro" id="IPR011022">
    <property type="entry name" value="Arrestin_C-like"/>
</dbReference>
<dbReference type="AlphaFoldDB" id="A0A3B3SRC3"/>
<sequence>MVVILHSQATTVPIVLEMQWTPISRPQSLYENQMTDVTHAIAGDSSLIDESCDLAHVRRFYWSVPSRQQIAAFLPAAPYQASHQCQQDNSGRPKGLCQFISGCIFSIFSKQEGSRRRRRTGNGVNRSSRERSRRGSAPVRIGRDVRPWEPRGDREQVCSGAAVRFLTHSRTSTAPDDMGKLQEFDIAFTNNKVVYSPGESISGTVKITTSHPLQCKAVKVSCTGACGVSSKMNDTSWAVEEQYFNSTLSVADKGTLTQGSHSFPFQFLIPAAAPTSYEGPFGKIEYKMKAVIDTPRFSKDYKAQKSFYLLNLFNLNDVPDIEKASSAVTTKKFNYHLVKTGTLMLKARTDLRGYTPGQVIKLAAEIHNKSGKDTGCVLASLIQKVTYRSKRVIYDLRTIAEVEGAGVKAGKHAEWKEQIIVPPLPQSVLAGCRLIEIDYFIQVSLKSPEVVVTLPIWIGNIAINLSPSRPAPPTTPVPRCPPRPVSHSTPTASPGAVMPSAPPAEDDLEEEMAAGGLASEEIPTKSHSQQDPSGQQTTVSPNAFSYAPGLTFPQSQRCAEGPGPLFCVSTGATIPFFSEGAVNPVPTSCSLILPPEYSSSHYPHEPPPSYEESCSSDNSSFNSRS</sequence>
<evidence type="ECO:0000256" key="2">
    <source>
        <dbReference type="SAM" id="MobiDB-lite"/>
    </source>
</evidence>
<evidence type="ECO:0000313" key="4">
    <source>
        <dbReference type="Ensembl" id="ENSPKIP00000033279.1"/>
    </source>
</evidence>
<dbReference type="STRING" id="1676925.ENSPKIP00000033279"/>
<feature type="domain" description="Arrestin C-terminal-like" evidence="3">
    <location>
        <begin position="339"/>
        <end position="463"/>
    </location>
</feature>
<dbReference type="SMART" id="SM01017">
    <property type="entry name" value="Arrestin_C"/>
    <property type="match status" value="1"/>
</dbReference>
<accession>A0A3B3SRC3</accession>
<feature type="compositionally biased region" description="Polar residues" evidence="2">
    <location>
        <begin position="525"/>
        <end position="543"/>
    </location>
</feature>
<dbReference type="OrthoDB" id="7785529at2759"/>
<name>A0A3B3SRC3_9TELE</name>
<keyword evidence="5" id="KW-1185">Reference proteome</keyword>
<dbReference type="GO" id="GO:0007399">
    <property type="term" value="P:nervous system development"/>
    <property type="evidence" value="ECO:0007669"/>
    <property type="project" value="UniProtKB-ARBA"/>
</dbReference>
<dbReference type="InterPro" id="IPR011021">
    <property type="entry name" value="Arrestin-like_N"/>
</dbReference>
<reference evidence="4" key="1">
    <citation type="submission" date="2025-08" db="UniProtKB">
        <authorList>
            <consortium name="Ensembl"/>
        </authorList>
    </citation>
    <scope>IDENTIFICATION</scope>
</reference>
<feature type="compositionally biased region" description="Basic and acidic residues" evidence="2">
    <location>
        <begin position="141"/>
        <end position="153"/>
    </location>
</feature>
<feature type="region of interest" description="Disordered" evidence="2">
    <location>
        <begin position="114"/>
        <end position="153"/>
    </location>
</feature>
<proteinExistence type="inferred from homology"/>
<feature type="region of interest" description="Disordered" evidence="2">
    <location>
        <begin position="594"/>
        <end position="625"/>
    </location>
</feature>
<dbReference type="GO" id="GO:0015031">
    <property type="term" value="P:protein transport"/>
    <property type="evidence" value="ECO:0007669"/>
    <property type="project" value="TreeGrafter"/>
</dbReference>
<feature type="region of interest" description="Disordered" evidence="2">
    <location>
        <begin position="467"/>
        <end position="508"/>
    </location>
</feature>
<dbReference type="InterPro" id="IPR050357">
    <property type="entry name" value="Arrestin_domain-protein"/>
</dbReference>
<dbReference type="Pfam" id="PF00339">
    <property type="entry name" value="Arrestin_N"/>
    <property type="match status" value="1"/>
</dbReference>
<protein>
    <submittedName>
        <fullName evidence="4">Arrestin domain containing 1</fullName>
    </submittedName>
</protein>
<dbReference type="Pfam" id="PF02752">
    <property type="entry name" value="Arrestin_C"/>
    <property type="match status" value="1"/>
</dbReference>
<feature type="compositionally biased region" description="Pro residues" evidence="2">
    <location>
        <begin position="469"/>
        <end position="484"/>
    </location>
</feature>
<dbReference type="Proteomes" id="UP000261540">
    <property type="component" value="Unplaced"/>
</dbReference>
<dbReference type="Gene3D" id="2.60.40.640">
    <property type="match status" value="2"/>
</dbReference>
<comment type="similarity">
    <text evidence="1">Belongs to the arrestin family.</text>
</comment>